<dbReference type="Pfam" id="PF06904">
    <property type="entry name" value="Extensin-like_C"/>
    <property type="match status" value="1"/>
</dbReference>
<organism evidence="2 4">
    <name type="scientific">Paraburkholderia youngii</name>
    <dbReference type="NCBI Taxonomy" id="2782701"/>
    <lineage>
        <taxon>Bacteria</taxon>
        <taxon>Pseudomonadati</taxon>
        <taxon>Pseudomonadota</taxon>
        <taxon>Betaproteobacteria</taxon>
        <taxon>Burkholderiales</taxon>
        <taxon>Burkholderiaceae</taxon>
        <taxon>Paraburkholderia</taxon>
    </lineage>
</organism>
<dbReference type="EMBL" id="JACHDE010000001">
    <property type="protein sequence ID" value="MBB5398144.1"/>
    <property type="molecule type" value="Genomic_DNA"/>
</dbReference>
<reference evidence="3 5" key="1">
    <citation type="submission" date="2019-08" db="EMBL/GenBank/DDBJ databases">
        <title>Paraburkholderia simonii sp. nov. and P. youngii sp. nov. Brazilian and Mexican Mimosa-associated rhizobia.</title>
        <authorList>
            <person name="Mavima L."/>
            <person name="Beukes C.W."/>
            <person name="Palmer M."/>
            <person name="De Meyer S.E."/>
            <person name="James E.K."/>
            <person name="Maluk M."/>
            <person name="Avontuur J.R."/>
            <person name="Chan W.Y."/>
            <person name="Venter S.N."/>
            <person name="Steenkamp E.T."/>
        </authorList>
    </citation>
    <scope>NUCLEOTIDE SEQUENCE [LARGE SCALE GENOMIC DNA]</scope>
    <source>
        <strain evidence="3 5">JPY454</strain>
    </source>
</reference>
<feature type="domain" description="Extensin-like C-terminal" evidence="1">
    <location>
        <begin position="64"/>
        <end position="236"/>
    </location>
</feature>
<evidence type="ECO:0000313" key="5">
    <source>
        <dbReference type="Proteomes" id="UP000821598"/>
    </source>
</evidence>
<dbReference type="Proteomes" id="UP000821598">
    <property type="component" value="Unassembled WGS sequence"/>
</dbReference>
<evidence type="ECO:0000313" key="2">
    <source>
        <dbReference type="EMBL" id="MBB5398144.1"/>
    </source>
</evidence>
<reference evidence="2 4" key="2">
    <citation type="submission" date="2020-08" db="EMBL/GenBank/DDBJ databases">
        <title>Genomic Encyclopedia of Type Strains, Phase IV (KMG-V): Genome sequencing to study the core and pangenomes of soil and plant-associated prokaryotes.</title>
        <authorList>
            <person name="Whitman W."/>
        </authorList>
    </citation>
    <scope>NUCLEOTIDE SEQUENCE [LARGE SCALE GENOMIC DNA]</scope>
    <source>
        <strain evidence="2 4">JPY162</strain>
    </source>
</reference>
<gene>
    <name evidence="3" type="ORF">FSB64_04790</name>
    <name evidence="2" type="ORF">HDG41_000180</name>
</gene>
<evidence type="ECO:0000313" key="3">
    <source>
        <dbReference type="EMBL" id="NVI03133.1"/>
    </source>
</evidence>
<accession>A0A7W8NYR4</accession>
<dbReference type="InterPro" id="IPR009683">
    <property type="entry name" value="Extensin-like_C"/>
</dbReference>
<dbReference type="RefSeq" id="WP_176120346.1">
    <property type="nucleotide sequence ID" value="NZ_JACHDE010000001.1"/>
</dbReference>
<dbReference type="AlphaFoldDB" id="A0A7W8NYR4"/>
<sequence length="236" mass="26103">MMARVVAILLLFAALSAAVMTWLVYEGYISVPERDNPFLPLDVRAEPGPLTPWKFWRATHDPTRCMVALETSGLQFIPVADQTTPQGCDVAHAVRVERFAYASVNHAFLATCPLALALAMSERHVWQPAALSLYGEAIKRIDHIGSYACRNVNHAADGRLSEHAYANAIDVEAFYLAGGSRVTIANDWNADSRAGRLLARIHEGTCGYFHAVLGPDYNVLHRTHFHLDMGPYQVCQ</sequence>
<protein>
    <submittedName>
        <fullName evidence="3">Extensin family protein</fullName>
    </submittedName>
</protein>
<dbReference type="EMBL" id="VOMC01000004">
    <property type="protein sequence ID" value="NVI03133.1"/>
    <property type="molecule type" value="Genomic_DNA"/>
</dbReference>
<keyword evidence="5" id="KW-1185">Reference proteome</keyword>
<name>A0A7W8NYR4_9BURK</name>
<evidence type="ECO:0000313" key="4">
    <source>
        <dbReference type="Proteomes" id="UP000592820"/>
    </source>
</evidence>
<comment type="caution">
    <text evidence="2">The sequence shown here is derived from an EMBL/GenBank/DDBJ whole genome shotgun (WGS) entry which is preliminary data.</text>
</comment>
<dbReference type="Proteomes" id="UP000592820">
    <property type="component" value="Unassembled WGS sequence"/>
</dbReference>
<proteinExistence type="predicted"/>
<evidence type="ECO:0000259" key="1">
    <source>
        <dbReference type="Pfam" id="PF06904"/>
    </source>
</evidence>